<reference evidence="5 6" key="1">
    <citation type="submission" date="2022-07" db="EMBL/GenBank/DDBJ databases">
        <authorList>
            <person name="Phongsopitanun W."/>
            <person name="Tanasupawat S."/>
        </authorList>
    </citation>
    <scope>NUCLEOTIDE SEQUENCE [LARGE SCALE GENOMIC DNA]</scope>
    <source>
        <strain evidence="5 6">RCU-064</strain>
    </source>
</reference>
<accession>A0ABT1VA69</accession>
<dbReference type="Pfam" id="PF00107">
    <property type="entry name" value="ADH_zinc_N"/>
    <property type="match status" value="1"/>
</dbReference>
<dbReference type="InterPro" id="IPR013149">
    <property type="entry name" value="ADH-like_C"/>
</dbReference>
<dbReference type="PANTHER" id="PTHR48106:SF18">
    <property type="entry name" value="QUINONE OXIDOREDUCTASE PIG3"/>
    <property type="match status" value="1"/>
</dbReference>
<dbReference type="Proteomes" id="UP001204746">
    <property type="component" value="Unassembled WGS sequence"/>
</dbReference>
<comment type="caution">
    <text evidence="5">The sequence shown here is derived from an EMBL/GenBank/DDBJ whole genome shotgun (WGS) entry which is preliminary data.</text>
</comment>
<dbReference type="InterPro" id="IPR020843">
    <property type="entry name" value="ER"/>
</dbReference>
<evidence type="ECO:0000313" key="6">
    <source>
        <dbReference type="Proteomes" id="UP001204746"/>
    </source>
</evidence>
<feature type="region of interest" description="Disordered" evidence="3">
    <location>
        <begin position="56"/>
        <end position="87"/>
    </location>
</feature>
<dbReference type="EMBL" id="JANIAA010000040">
    <property type="protein sequence ID" value="MCQ8193888.1"/>
    <property type="molecule type" value="Genomic_DNA"/>
</dbReference>
<keyword evidence="1" id="KW-0521">NADP</keyword>
<feature type="region of interest" description="Disordered" evidence="3">
    <location>
        <begin position="1"/>
        <end position="34"/>
    </location>
</feature>
<evidence type="ECO:0000256" key="2">
    <source>
        <dbReference type="ARBA" id="ARBA00023002"/>
    </source>
</evidence>
<feature type="domain" description="Enoyl reductase (ER)" evidence="4">
    <location>
        <begin position="101"/>
        <end position="414"/>
    </location>
</feature>
<evidence type="ECO:0000256" key="1">
    <source>
        <dbReference type="ARBA" id="ARBA00022857"/>
    </source>
</evidence>
<dbReference type="Pfam" id="PF08240">
    <property type="entry name" value="ADH_N"/>
    <property type="match status" value="1"/>
</dbReference>
<gene>
    <name evidence="5" type="ORF">NP777_37700</name>
</gene>
<dbReference type="Gene3D" id="3.90.180.10">
    <property type="entry name" value="Medium-chain alcohol dehydrogenases, catalytic domain"/>
    <property type="match status" value="1"/>
</dbReference>
<dbReference type="RefSeq" id="WP_256654692.1">
    <property type="nucleotide sequence ID" value="NZ_JANIAA010000040.1"/>
</dbReference>
<keyword evidence="6" id="KW-1185">Reference proteome</keyword>
<evidence type="ECO:0000259" key="4">
    <source>
        <dbReference type="SMART" id="SM00829"/>
    </source>
</evidence>
<evidence type="ECO:0000256" key="3">
    <source>
        <dbReference type="SAM" id="MobiDB-lite"/>
    </source>
</evidence>
<evidence type="ECO:0000313" key="5">
    <source>
        <dbReference type="EMBL" id="MCQ8193888.1"/>
    </source>
</evidence>
<dbReference type="InterPro" id="IPR013154">
    <property type="entry name" value="ADH-like_N"/>
</dbReference>
<protein>
    <submittedName>
        <fullName evidence="5">Zinc-binding alcohol dehydrogenase family protein</fullName>
    </submittedName>
</protein>
<dbReference type="Gene3D" id="3.40.50.720">
    <property type="entry name" value="NAD(P)-binding Rossmann-like Domain"/>
    <property type="match status" value="1"/>
</dbReference>
<dbReference type="PANTHER" id="PTHR48106">
    <property type="entry name" value="QUINONE OXIDOREDUCTASE PIG3-RELATED"/>
    <property type="match status" value="1"/>
</dbReference>
<dbReference type="SUPFAM" id="SSF50129">
    <property type="entry name" value="GroES-like"/>
    <property type="match status" value="1"/>
</dbReference>
<proteinExistence type="predicted"/>
<name>A0ABT1VA69_9ACTN</name>
<dbReference type="SMART" id="SM00829">
    <property type="entry name" value="PKS_ER"/>
    <property type="match status" value="1"/>
</dbReference>
<dbReference type="InterPro" id="IPR011032">
    <property type="entry name" value="GroES-like_sf"/>
</dbReference>
<sequence length="430" mass="43512">MRNGYHQPRTVTTAAGPSPANAIPPGSPSSGRPQAEATFENYIDMLALEAYEHMSRAEPPLSQRREKQLTMGRQAARASGADQAPSAGAPAGVMLGVRPASSMEPALLQVEDIPVPSIDGPDQVLIEVRAAAVNRSDALACRGILPGPFPRVLGRAFAGVVVAGTRELLGRSVWGAGGEIGLSCDGAYAQYLASSRTAVTPMPAGLSFAEAAASALSYLTAAAALRLAGPVGRESTVIVTGAVGGVGAAAADVARWRGARRVIGVVKGADELGLAVAAGIDTVIDADLSLGDRLVDAAGPAGATSAVDVVGGPLAADITRAMGARGKICLLSSPPQDSVAAIDLLDFYRRELHLLGLNTGRLTPASAAARLRELAPGFGDGGLRPTPVHATYSLGEVAQAFAAAERGVRGRPVLLPHGPTGADTVGTGTK</sequence>
<dbReference type="SUPFAM" id="SSF51735">
    <property type="entry name" value="NAD(P)-binding Rossmann-fold domains"/>
    <property type="match status" value="1"/>
</dbReference>
<organism evidence="5 6">
    <name type="scientific">Streptomyces rugosispiralis</name>
    <dbReference type="NCBI Taxonomy" id="2967341"/>
    <lineage>
        <taxon>Bacteria</taxon>
        <taxon>Bacillati</taxon>
        <taxon>Actinomycetota</taxon>
        <taxon>Actinomycetes</taxon>
        <taxon>Kitasatosporales</taxon>
        <taxon>Streptomycetaceae</taxon>
        <taxon>Streptomyces</taxon>
    </lineage>
</organism>
<keyword evidence="2" id="KW-0560">Oxidoreductase</keyword>
<dbReference type="InterPro" id="IPR036291">
    <property type="entry name" value="NAD(P)-bd_dom_sf"/>
</dbReference>